<proteinExistence type="predicted"/>
<sequence>MATEDVYAVALNVLSAVVDAPGKEDAILDVHNLLRDLDEVALRRVAGCIAIELVWSRLPVALAHSLPGRERDAGLVQAAWQPAVRRWVDQLRLEVAWQAPDRSSEEATS</sequence>
<evidence type="ECO:0000313" key="1">
    <source>
        <dbReference type="EMBL" id="RZU16430.1"/>
    </source>
</evidence>
<organism evidence="1 2">
    <name type="scientific">Kribbella rubisoli</name>
    <dbReference type="NCBI Taxonomy" id="3075929"/>
    <lineage>
        <taxon>Bacteria</taxon>
        <taxon>Bacillati</taxon>
        <taxon>Actinomycetota</taxon>
        <taxon>Actinomycetes</taxon>
        <taxon>Propionibacteriales</taxon>
        <taxon>Kribbellaceae</taxon>
        <taxon>Kribbella</taxon>
    </lineage>
</organism>
<gene>
    <name evidence="1" type="ORF">EV645_3995</name>
</gene>
<protein>
    <submittedName>
        <fullName evidence="1">Uncharacterized protein</fullName>
    </submittedName>
</protein>
<dbReference type="AlphaFoldDB" id="A0A4Q7X0V7"/>
<keyword evidence="2" id="KW-1185">Reference proteome</keyword>
<reference evidence="1 2" key="1">
    <citation type="journal article" date="2015" name="Stand. Genomic Sci.">
        <title>Genomic Encyclopedia of Bacterial and Archaeal Type Strains, Phase III: the genomes of soil and plant-associated and newly described type strains.</title>
        <authorList>
            <person name="Whitman W.B."/>
            <person name="Woyke T."/>
            <person name="Klenk H.P."/>
            <person name="Zhou Y."/>
            <person name="Lilburn T.G."/>
            <person name="Beck B.J."/>
            <person name="De Vos P."/>
            <person name="Vandamme P."/>
            <person name="Eisen J.A."/>
            <person name="Garrity G."/>
            <person name="Hugenholtz P."/>
            <person name="Kyrpides N.C."/>
        </authorList>
    </citation>
    <scope>NUCLEOTIDE SEQUENCE [LARGE SCALE GENOMIC DNA]</scope>
    <source>
        <strain evidence="1 2">VKM Ac-2540</strain>
    </source>
</reference>
<comment type="caution">
    <text evidence="1">The sequence shown here is derived from an EMBL/GenBank/DDBJ whole genome shotgun (WGS) entry which is preliminary data.</text>
</comment>
<dbReference type="Proteomes" id="UP000292027">
    <property type="component" value="Unassembled WGS sequence"/>
</dbReference>
<dbReference type="EMBL" id="SHKR01000012">
    <property type="protein sequence ID" value="RZU16430.1"/>
    <property type="molecule type" value="Genomic_DNA"/>
</dbReference>
<accession>A0A4Q7X0V7</accession>
<name>A0A4Q7X0V7_9ACTN</name>
<evidence type="ECO:0000313" key="2">
    <source>
        <dbReference type="Proteomes" id="UP000292027"/>
    </source>
</evidence>